<dbReference type="Pfam" id="PF02771">
    <property type="entry name" value="Acyl-CoA_dh_N"/>
    <property type="match status" value="1"/>
</dbReference>
<keyword evidence="9" id="KW-1185">Reference proteome</keyword>
<dbReference type="Pfam" id="PF00441">
    <property type="entry name" value="Acyl-CoA_dh_1"/>
    <property type="match status" value="1"/>
</dbReference>
<accession>K0V1S9</accession>
<dbReference type="RefSeq" id="WP_003928451.1">
    <property type="nucleotide sequence ID" value="NZ_JH814683.1"/>
</dbReference>
<comment type="similarity">
    <text evidence="2">Belongs to the acyl-CoA dehydrogenase family.</text>
</comment>
<feature type="domain" description="Acyl-CoA dehydrogenase/oxidase N-terminal" evidence="7">
    <location>
        <begin position="11"/>
        <end position="68"/>
    </location>
</feature>
<sequence length="330" mass="34376">MTMPGVDPALADMMDAVFAEHGSDDDLWDRLDALGLVRLTGPEETGGSGAGWVEAAELMSAAVRHGVRTPLAENDLLAGWFLDAAAMRYDAAVRTVCLLDADGAAEAVPWASRAERIVAIWPHDTGYLAADVAAGAVAITAGANMIGEPRDRVQVDVASVPGVSVGADLVARLALKSALVRAIQVCAALDGALALSIEHAASRVQFGRPLAKFQAVQHLISGIAAEAALARSATEAALSAAVDSDWTSPGLEFLVAAARSCAGHATSVVVRDAHQVLGAIGTTREHSLHLFTRAALAWRSEFGSVRHWDTLLTDMATGAGAHRLWDLICP</sequence>
<gene>
    <name evidence="8" type="ORF">MVAC_00370</name>
</gene>
<evidence type="ECO:0000259" key="6">
    <source>
        <dbReference type="Pfam" id="PF00441"/>
    </source>
</evidence>
<evidence type="ECO:0000313" key="9">
    <source>
        <dbReference type="Proteomes" id="UP000006072"/>
    </source>
</evidence>
<dbReference type="eggNOG" id="COG1960">
    <property type="taxonomic scope" value="Bacteria"/>
</dbReference>
<protein>
    <submittedName>
        <fullName evidence="8">Acyl-CoA dehydrogenase domain-containing protein</fullName>
    </submittedName>
</protein>
<evidence type="ECO:0000256" key="4">
    <source>
        <dbReference type="ARBA" id="ARBA00022827"/>
    </source>
</evidence>
<dbReference type="InterPro" id="IPR013786">
    <property type="entry name" value="AcylCoA_DH/ox_N"/>
</dbReference>
<evidence type="ECO:0000313" key="8">
    <source>
        <dbReference type="EMBL" id="EJZ12956.1"/>
    </source>
</evidence>
<reference evidence="8 9" key="1">
    <citation type="journal article" date="2012" name="J. Bacteriol.">
        <title>Complete Genome Sequence of Mycobacterium vaccae Type Strain ATCC 25954.</title>
        <authorList>
            <person name="Ho Y.S."/>
            <person name="Adroub S.A."/>
            <person name="Abadi M."/>
            <person name="Al Alwan B."/>
            <person name="Alkhateeb R."/>
            <person name="Gao G."/>
            <person name="Ragab A."/>
            <person name="Ali S."/>
            <person name="van Soolingen D."/>
            <person name="Bitter W."/>
            <person name="Pain A."/>
            <person name="Abdallah A.M."/>
        </authorList>
    </citation>
    <scope>NUCLEOTIDE SEQUENCE [LARGE SCALE GENOMIC DNA]</scope>
    <source>
        <strain evidence="8 9">ATCC 25954</strain>
    </source>
</reference>
<dbReference type="EMBL" id="ALQA01000001">
    <property type="protein sequence ID" value="EJZ12956.1"/>
    <property type="molecule type" value="Genomic_DNA"/>
</dbReference>
<evidence type="ECO:0000256" key="3">
    <source>
        <dbReference type="ARBA" id="ARBA00022630"/>
    </source>
</evidence>
<dbReference type="PATRIC" id="fig|1194972.3.peg.77"/>
<evidence type="ECO:0000256" key="2">
    <source>
        <dbReference type="ARBA" id="ARBA00009347"/>
    </source>
</evidence>
<keyword evidence="3" id="KW-0285">Flavoprotein</keyword>
<dbReference type="Gene3D" id="1.20.140.10">
    <property type="entry name" value="Butyryl-CoA Dehydrogenase, subunit A, domain 3"/>
    <property type="match status" value="1"/>
</dbReference>
<dbReference type="Proteomes" id="UP000006072">
    <property type="component" value="Unassembled WGS sequence"/>
</dbReference>
<comment type="cofactor">
    <cofactor evidence="1">
        <name>FAD</name>
        <dbReference type="ChEBI" id="CHEBI:57692"/>
    </cofactor>
</comment>
<evidence type="ECO:0000256" key="1">
    <source>
        <dbReference type="ARBA" id="ARBA00001974"/>
    </source>
</evidence>
<dbReference type="GO" id="GO:0050660">
    <property type="term" value="F:flavin adenine dinucleotide binding"/>
    <property type="evidence" value="ECO:0007669"/>
    <property type="project" value="InterPro"/>
</dbReference>
<dbReference type="Gene3D" id="1.10.540.10">
    <property type="entry name" value="Acyl-CoA dehydrogenase/oxidase, N-terminal domain"/>
    <property type="match status" value="1"/>
</dbReference>
<keyword evidence="5" id="KW-0560">Oxidoreductase</keyword>
<dbReference type="InterPro" id="IPR036250">
    <property type="entry name" value="AcylCo_DH-like_C"/>
</dbReference>
<dbReference type="GO" id="GO:0003995">
    <property type="term" value="F:acyl-CoA dehydrogenase activity"/>
    <property type="evidence" value="ECO:0007669"/>
    <property type="project" value="TreeGrafter"/>
</dbReference>
<dbReference type="SUPFAM" id="SSF56645">
    <property type="entry name" value="Acyl-CoA dehydrogenase NM domain-like"/>
    <property type="match status" value="1"/>
</dbReference>
<dbReference type="HOGENOM" id="CLU_018204_5_0_11"/>
<comment type="caution">
    <text evidence="8">The sequence shown here is derived from an EMBL/GenBank/DDBJ whole genome shotgun (WGS) entry which is preliminary data.</text>
</comment>
<dbReference type="InterPro" id="IPR037069">
    <property type="entry name" value="AcylCoA_DH/ox_N_sf"/>
</dbReference>
<evidence type="ECO:0000256" key="5">
    <source>
        <dbReference type="ARBA" id="ARBA00023002"/>
    </source>
</evidence>
<dbReference type="InterPro" id="IPR009075">
    <property type="entry name" value="AcylCo_DH/oxidase_C"/>
</dbReference>
<dbReference type="PANTHER" id="PTHR43884">
    <property type="entry name" value="ACYL-COA DEHYDROGENASE"/>
    <property type="match status" value="1"/>
</dbReference>
<proteinExistence type="inferred from homology"/>
<keyword evidence="4" id="KW-0274">FAD</keyword>
<dbReference type="InterPro" id="IPR009100">
    <property type="entry name" value="AcylCoA_DH/oxidase_NM_dom_sf"/>
</dbReference>
<dbReference type="PANTHER" id="PTHR43884:SF20">
    <property type="entry name" value="ACYL-COA DEHYDROGENASE FADE28"/>
    <property type="match status" value="1"/>
</dbReference>
<evidence type="ECO:0000259" key="7">
    <source>
        <dbReference type="Pfam" id="PF02771"/>
    </source>
</evidence>
<name>K0V1S9_MYCVA</name>
<organism evidence="8 9">
    <name type="scientific">Mycolicibacterium vaccae ATCC 25954</name>
    <dbReference type="NCBI Taxonomy" id="1194972"/>
    <lineage>
        <taxon>Bacteria</taxon>
        <taxon>Bacillati</taxon>
        <taxon>Actinomycetota</taxon>
        <taxon>Actinomycetes</taxon>
        <taxon>Mycobacteriales</taxon>
        <taxon>Mycobacteriaceae</taxon>
        <taxon>Mycolicibacterium</taxon>
    </lineage>
</organism>
<dbReference type="SUPFAM" id="SSF47203">
    <property type="entry name" value="Acyl-CoA dehydrogenase C-terminal domain-like"/>
    <property type="match status" value="1"/>
</dbReference>
<feature type="domain" description="Acyl-CoA dehydrogenase/oxidase C-terminal" evidence="6">
    <location>
        <begin position="179"/>
        <end position="299"/>
    </location>
</feature>
<dbReference type="AlphaFoldDB" id="K0V1S9"/>